<proteinExistence type="predicted"/>
<dbReference type="EMBL" id="CAMTCP010000301">
    <property type="protein sequence ID" value="CAI3699103.1"/>
    <property type="molecule type" value="Genomic_DNA"/>
</dbReference>
<evidence type="ECO:0000313" key="2">
    <source>
        <dbReference type="Proteomes" id="UP001189143"/>
    </source>
</evidence>
<reference evidence="1" key="1">
    <citation type="submission" date="2022-10" db="EMBL/GenBank/DDBJ databases">
        <authorList>
            <person name="Aires J."/>
            <person name="Mesa V."/>
        </authorList>
    </citation>
    <scope>NUCLEOTIDE SEQUENCE</scope>
    <source>
        <strain evidence="1">Clostridium neonatale JD116</strain>
    </source>
</reference>
<evidence type="ECO:0000313" key="1">
    <source>
        <dbReference type="EMBL" id="CAI3699103.1"/>
    </source>
</evidence>
<dbReference type="RefSeq" id="WP_125149536.1">
    <property type="nucleotide sequence ID" value="NZ_CAMRXC010000002.1"/>
</dbReference>
<name>A0AAD2DHL7_9CLOT</name>
<dbReference type="Proteomes" id="UP001189143">
    <property type="component" value="Unassembled WGS sequence"/>
</dbReference>
<dbReference type="AlphaFoldDB" id="A0AAD2DHL7"/>
<comment type="caution">
    <text evidence="1">The sequence shown here is derived from an EMBL/GenBank/DDBJ whole genome shotgun (WGS) entry which is preliminary data.</text>
</comment>
<protein>
    <submittedName>
        <fullName evidence="1">Uncharacterized protein</fullName>
    </submittedName>
</protein>
<sequence length="84" mass="10060">MKFNLPKTENKTFEFIGIPSGDYESFCWDVDKETFKKITGKEPKKYYKSYFNEGLYRIYPNKFYGFDKPKCKMIINIEVLKDGD</sequence>
<organism evidence="1 2">
    <name type="scientific">Clostridium neonatale</name>
    <dbReference type="NCBI Taxonomy" id="137838"/>
    <lineage>
        <taxon>Bacteria</taxon>
        <taxon>Bacillati</taxon>
        <taxon>Bacillota</taxon>
        <taxon>Clostridia</taxon>
        <taxon>Eubacteriales</taxon>
        <taxon>Clostridiaceae</taxon>
        <taxon>Clostridium</taxon>
    </lineage>
</organism>
<gene>
    <name evidence="1" type="ORF">CNEO2_980021</name>
</gene>
<accession>A0AAD2DHL7</accession>